<name>A0A8J2U6T2_9GAMM</name>
<gene>
    <name evidence="11" type="ORF">GCM10011369_25640</name>
</gene>
<evidence type="ECO:0000256" key="2">
    <source>
        <dbReference type="ARBA" id="ARBA00022448"/>
    </source>
</evidence>
<evidence type="ECO:0000313" key="12">
    <source>
        <dbReference type="Proteomes" id="UP000619743"/>
    </source>
</evidence>
<feature type="transmembrane region" description="Helical" evidence="9">
    <location>
        <begin position="365"/>
        <end position="388"/>
    </location>
</feature>
<accession>A0A8J2U6T2</accession>
<proteinExistence type="predicted"/>
<dbReference type="PANTHER" id="PTHR32507">
    <property type="entry name" value="NA(+)/H(+) ANTIPORTER 1"/>
    <property type="match status" value="1"/>
</dbReference>
<dbReference type="Gene3D" id="1.20.1530.20">
    <property type="match status" value="1"/>
</dbReference>
<evidence type="ECO:0000256" key="4">
    <source>
        <dbReference type="ARBA" id="ARBA00022475"/>
    </source>
</evidence>
<keyword evidence="4" id="KW-1003">Cell membrane</keyword>
<keyword evidence="8 9" id="KW-0472">Membrane</keyword>
<keyword evidence="7" id="KW-0406">Ion transport</keyword>
<dbReference type="AlphaFoldDB" id="A0A8J2U6T2"/>
<evidence type="ECO:0000256" key="9">
    <source>
        <dbReference type="SAM" id="Phobius"/>
    </source>
</evidence>
<dbReference type="InterPro" id="IPR038770">
    <property type="entry name" value="Na+/solute_symporter_sf"/>
</dbReference>
<dbReference type="RefSeq" id="WP_087506144.1">
    <property type="nucleotide sequence ID" value="NZ_BMDX01000013.1"/>
</dbReference>
<dbReference type="OrthoDB" id="9810860at2"/>
<evidence type="ECO:0000313" key="11">
    <source>
        <dbReference type="EMBL" id="GGA82529.1"/>
    </source>
</evidence>
<dbReference type="GO" id="GO:1902600">
    <property type="term" value="P:proton transmembrane transport"/>
    <property type="evidence" value="ECO:0007669"/>
    <property type="project" value="InterPro"/>
</dbReference>
<comment type="subcellular location">
    <subcellularLocation>
        <location evidence="1">Cell membrane</location>
        <topology evidence="1">Multi-pass membrane protein</topology>
    </subcellularLocation>
</comment>
<feature type="transmembrane region" description="Helical" evidence="9">
    <location>
        <begin position="231"/>
        <end position="262"/>
    </location>
</feature>
<dbReference type="PANTHER" id="PTHR32507:SF8">
    <property type="entry name" value="CNH1P"/>
    <property type="match status" value="1"/>
</dbReference>
<keyword evidence="3" id="KW-0050">Antiport</keyword>
<evidence type="ECO:0000256" key="3">
    <source>
        <dbReference type="ARBA" id="ARBA00022449"/>
    </source>
</evidence>
<dbReference type="EMBL" id="BMDX01000013">
    <property type="protein sequence ID" value="GGA82529.1"/>
    <property type="molecule type" value="Genomic_DNA"/>
</dbReference>
<evidence type="ECO:0000256" key="1">
    <source>
        <dbReference type="ARBA" id="ARBA00004651"/>
    </source>
</evidence>
<dbReference type="InterPro" id="IPR006153">
    <property type="entry name" value="Cation/H_exchanger_TM"/>
</dbReference>
<dbReference type="Pfam" id="PF00999">
    <property type="entry name" value="Na_H_Exchanger"/>
    <property type="match status" value="1"/>
</dbReference>
<keyword evidence="5 9" id="KW-0812">Transmembrane</keyword>
<comment type="caution">
    <text evidence="11">The sequence shown here is derived from an EMBL/GenBank/DDBJ whole genome shotgun (WGS) entry which is preliminary data.</text>
</comment>
<feature type="transmembrane region" description="Helical" evidence="9">
    <location>
        <begin position="92"/>
        <end position="112"/>
    </location>
</feature>
<evidence type="ECO:0000256" key="6">
    <source>
        <dbReference type="ARBA" id="ARBA00022989"/>
    </source>
</evidence>
<reference evidence="12" key="1">
    <citation type="journal article" date="2019" name="Int. J. Syst. Evol. Microbiol.">
        <title>The Global Catalogue of Microorganisms (GCM) 10K type strain sequencing project: providing services to taxonomists for standard genome sequencing and annotation.</title>
        <authorList>
            <consortium name="The Broad Institute Genomics Platform"/>
            <consortium name="The Broad Institute Genome Sequencing Center for Infectious Disease"/>
            <person name="Wu L."/>
            <person name="Ma J."/>
        </authorList>
    </citation>
    <scope>NUCLEOTIDE SEQUENCE [LARGE SCALE GENOMIC DNA]</scope>
    <source>
        <strain evidence="12">CGMCC 1.10130</strain>
    </source>
</reference>
<organism evidence="11 12">
    <name type="scientific">Neiella marina</name>
    <dbReference type="NCBI Taxonomy" id="508461"/>
    <lineage>
        <taxon>Bacteria</taxon>
        <taxon>Pseudomonadati</taxon>
        <taxon>Pseudomonadota</taxon>
        <taxon>Gammaproteobacteria</taxon>
        <taxon>Alteromonadales</taxon>
        <taxon>Echinimonadaceae</taxon>
        <taxon>Neiella</taxon>
    </lineage>
</organism>
<feature type="transmembrane region" description="Helical" evidence="9">
    <location>
        <begin position="283"/>
        <end position="302"/>
    </location>
</feature>
<dbReference type="Proteomes" id="UP000619743">
    <property type="component" value="Unassembled WGS sequence"/>
</dbReference>
<sequence>MLYQNLALIAAFACIYSLLAGVMSRSWFNGAVVFTLFGVAMGPVGLNWLQLSLNADGLRLIAELTLAMVLFADAAKADLTVLKRSVQIPERLLVLSLPLTIALGFGAAWLLFDDLTLLEMAILATMLAPTDAALGKAVVSDQSVPAPIREGLNFESGLNDGICVPILFVLLALAEGQSGDRGVSMLAMHYVASEIGLGVLTAIVLAVPGAWLLKRSSDNNWIEESWLQVPVVALAISCFAVAQTIGGSGFIAAFVGGILFGWQTANHSLKHDLLERAEGAGDSLSLVTWVAFGAVVLSKSLAAFDWTILVYALLSLTVIRMLPVFLVLTGLKLGGGEKLFIGWFGPRGLASIVFAVVVYNSSLDGVHTLAMTVVCTIVLSVLFHGVSANPLVSWLAKRASNNAE</sequence>
<evidence type="ECO:0000259" key="10">
    <source>
        <dbReference type="Pfam" id="PF00999"/>
    </source>
</evidence>
<feature type="domain" description="Cation/H+ exchanger transmembrane" evidence="10">
    <location>
        <begin position="26"/>
        <end position="394"/>
    </location>
</feature>
<keyword evidence="2" id="KW-0813">Transport</keyword>
<evidence type="ECO:0000256" key="5">
    <source>
        <dbReference type="ARBA" id="ARBA00022692"/>
    </source>
</evidence>
<protein>
    <submittedName>
        <fullName evidence="11">Sodium:proton antiporter</fullName>
    </submittedName>
</protein>
<feature type="transmembrane region" description="Helical" evidence="9">
    <location>
        <begin position="30"/>
        <end position="49"/>
    </location>
</feature>
<feature type="transmembrane region" description="Helical" evidence="9">
    <location>
        <begin position="308"/>
        <end position="328"/>
    </location>
</feature>
<evidence type="ECO:0000256" key="8">
    <source>
        <dbReference type="ARBA" id="ARBA00023136"/>
    </source>
</evidence>
<feature type="transmembrane region" description="Helical" evidence="9">
    <location>
        <begin position="340"/>
        <end position="359"/>
    </location>
</feature>
<evidence type="ECO:0000256" key="7">
    <source>
        <dbReference type="ARBA" id="ARBA00023065"/>
    </source>
</evidence>
<feature type="transmembrane region" description="Helical" evidence="9">
    <location>
        <begin position="186"/>
        <end position="211"/>
    </location>
</feature>
<keyword evidence="12" id="KW-1185">Reference proteome</keyword>
<dbReference type="GO" id="GO:0005886">
    <property type="term" value="C:plasma membrane"/>
    <property type="evidence" value="ECO:0007669"/>
    <property type="project" value="UniProtKB-SubCell"/>
</dbReference>
<keyword evidence="6 9" id="KW-1133">Transmembrane helix</keyword>
<dbReference type="GO" id="GO:0015297">
    <property type="term" value="F:antiporter activity"/>
    <property type="evidence" value="ECO:0007669"/>
    <property type="project" value="UniProtKB-KW"/>
</dbReference>